<dbReference type="SUPFAM" id="SSF53098">
    <property type="entry name" value="Ribonuclease H-like"/>
    <property type="match status" value="1"/>
</dbReference>
<dbReference type="InterPro" id="IPR012337">
    <property type="entry name" value="RNaseH-like_sf"/>
</dbReference>
<evidence type="ECO:0000313" key="2">
    <source>
        <dbReference type="EMBL" id="GJT65988.1"/>
    </source>
</evidence>
<reference evidence="2" key="1">
    <citation type="journal article" date="2022" name="Int. J. Mol. Sci.">
        <title>Draft Genome of Tanacetum Coccineum: Genomic Comparison of Closely Related Tanacetum-Family Plants.</title>
        <authorList>
            <person name="Yamashiro T."/>
            <person name="Shiraishi A."/>
            <person name="Nakayama K."/>
            <person name="Satake H."/>
        </authorList>
    </citation>
    <scope>NUCLEOTIDE SEQUENCE</scope>
</reference>
<dbReference type="PANTHER" id="PTHR45835:SF103">
    <property type="entry name" value="RNA-DIRECTED DNA POLYMERASE"/>
    <property type="match status" value="1"/>
</dbReference>
<evidence type="ECO:0000256" key="1">
    <source>
        <dbReference type="SAM" id="MobiDB-lite"/>
    </source>
</evidence>
<gene>
    <name evidence="2" type="ORF">Tco_1017468</name>
</gene>
<keyword evidence="2" id="KW-0808">Transferase</keyword>
<comment type="caution">
    <text evidence="2">The sequence shown here is derived from an EMBL/GenBank/DDBJ whole genome shotgun (WGS) entry which is preliminary data.</text>
</comment>
<accession>A0ABQ5FSZ1</accession>
<dbReference type="EMBL" id="BQNB010017676">
    <property type="protein sequence ID" value="GJT65988.1"/>
    <property type="molecule type" value="Genomic_DNA"/>
</dbReference>
<sequence>MKLSRDFMNQEETVKNEAVVKLEIITDSHYAYFFTDEDTELWDKLAMLVLEEVEGYGYSVGYEYGIPSANRWAKQKDHSNIRRHVTRLRDRLCGLWLEKLMLIEFWYNNSYHASIKATPFEALYGRKCRSPVCWASSVYMMNPLLLLEEIHIDDKLRFVEEPVEIMDLMSSSIVTYTFVYTDSEPEGVFWGADEELSDGGPEHPPSPDYVPDHEHPPSLVEVPYVPEPEYPKYLVPSNVEAPLEDQPLLTDASPTALSPGYVAD</sequence>
<feature type="non-terminal residue" evidence="2">
    <location>
        <position position="264"/>
    </location>
</feature>
<evidence type="ECO:0000313" key="3">
    <source>
        <dbReference type="Proteomes" id="UP001151760"/>
    </source>
</evidence>
<reference evidence="2" key="2">
    <citation type="submission" date="2022-01" db="EMBL/GenBank/DDBJ databases">
        <authorList>
            <person name="Yamashiro T."/>
            <person name="Shiraishi A."/>
            <person name="Satake H."/>
            <person name="Nakayama K."/>
        </authorList>
    </citation>
    <scope>NUCLEOTIDE SEQUENCE</scope>
</reference>
<dbReference type="Proteomes" id="UP001151760">
    <property type="component" value="Unassembled WGS sequence"/>
</dbReference>
<keyword evidence="2" id="KW-0548">Nucleotidyltransferase</keyword>
<keyword evidence="3" id="KW-1185">Reference proteome</keyword>
<organism evidence="2 3">
    <name type="scientific">Tanacetum coccineum</name>
    <dbReference type="NCBI Taxonomy" id="301880"/>
    <lineage>
        <taxon>Eukaryota</taxon>
        <taxon>Viridiplantae</taxon>
        <taxon>Streptophyta</taxon>
        <taxon>Embryophyta</taxon>
        <taxon>Tracheophyta</taxon>
        <taxon>Spermatophyta</taxon>
        <taxon>Magnoliopsida</taxon>
        <taxon>eudicotyledons</taxon>
        <taxon>Gunneridae</taxon>
        <taxon>Pentapetalae</taxon>
        <taxon>asterids</taxon>
        <taxon>campanulids</taxon>
        <taxon>Asterales</taxon>
        <taxon>Asteraceae</taxon>
        <taxon>Asteroideae</taxon>
        <taxon>Anthemideae</taxon>
        <taxon>Anthemidinae</taxon>
        <taxon>Tanacetum</taxon>
    </lineage>
</organism>
<proteinExistence type="predicted"/>
<dbReference type="InterPro" id="IPR036397">
    <property type="entry name" value="RNaseH_sf"/>
</dbReference>
<protein>
    <submittedName>
        <fullName evidence="2">Reverse transcriptase domain-containing protein</fullName>
    </submittedName>
</protein>
<dbReference type="Gene3D" id="3.30.420.10">
    <property type="entry name" value="Ribonuclease H-like superfamily/Ribonuclease H"/>
    <property type="match status" value="1"/>
</dbReference>
<keyword evidence="2" id="KW-0695">RNA-directed DNA polymerase</keyword>
<dbReference type="PANTHER" id="PTHR45835">
    <property type="entry name" value="YALI0A06105P"/>
    <property type="match status" value="1"/>
</dbReference>
<feature type="region of interest" description="Disordered" evidence="1">
    <location>
        <begin position="193"/>
        <end position="222"/>
    </location>
</feature>
<name>A0ABQ5FSZ1_9ASTR</name>
<dbReference type="GO" id="GO:0003964">
    <property type="term" value="F:RNA-directed DNA polymerase activity"/>
    <property type="evidence" value="ECO:0007669"/>
    <property type="project" value="UniProtKB-KW"/>
</dbReference>
<feature type="region of interest" description="Disordered" evidence="1">
    <location>
        <begin position="244"/>
        <end position="264"/>
    </location>
</feature>